<evidence type="ECO:0000313" key="2">
    <source>
        <dbReference type="EMBL" id="TCX82196.1"/>
    </source>
</evidence>
<comment type="caution">
    <text evidence="2">The sequence shown here is derived from an EMBL/GenBank/DDBJ whole genome shotgun (WGS) entry which is preliminary data.</text>
</comment>
<dbReference type="EMBL" id="NCMJ01000233">
    <property type="protein sequence ID" value="PLE24107.1"/>
    <property type="molecule type" value="Genomic_DNA"/>
</dbReference>
<reference evidence="1 3" key="1">
    <citation type="journal article" date="2017" name="J. Infect. Dis.">
        <title>An Analysis of the Epidemic of Klebsiella pneumoniae Carbapenemase-Producing K. pneumoniae: Convergence of Two Evolutionary Mechanisms Creates the Perfect Storm.</title>
        <authorList>
            <person name="Rojas L.J."/>
            <person name="Weinstock G.M."/>
            <person name="De La Cadena E."/>
            <person name="Diaz L."/>
            <person name="Rios R."/>
            <person name="Hanson B.M."/>
            <person name="Brown J.S."/>
            <person name="Vats P."/>
            <person name="Phillips D.S."/>
            <person name="Nguyen H."/>
            <person name="Hujer K.M."/>
            <person name="Correa A."/>
            <person name="Adams M.D."/>
            <person name="Perez F."/>
            <person name="Sodergren E."/>
            <person name="Narechania A."/>
            <person name="Planet P.J."/>
            <person name="Villegas M.V."/>
            <person name="Bonomo R.A."/>
            <person name="Arias C.A."/>
        </authorList>
    </citation>
    <scope>NUCLEOTIDE SEQUENCE [LARGE SCALE GENOMIC DNA]</scope>
    <source>
        <strain evidence="1 3">COL-Kpn30</strain>
    </source>
</reference>
<dbReference type="Proteomes" id="UP000234439">
    <property type="component" value="Unassembled WGS sequence"/>
</dbReference>
<dbReference type="InterPro" id="IPR013467">
    <property type="entry name" value="HNH78-like"/>
</dbReference>
<gene>
    <name evidence="1" type="ORF">B6I68_29695</name>
    <name evidence="2" type="ORF">ETF13_24490</name>
</gene>
<sequence length="213" mass="24601">MGQRMREIRKGSEPRLLTEYRSRGGEYDGPNFTPVKNAIRSSLLTEQGYLCAYCMTRITAETMKVEHWACQSNNPRLQLDYSNLLGCCMGSEGEKFTSQTCDTKKGDKPLKYNPSKQQDQINNIIKYDGQGKIFSTDREFSAQINTVLNLNKVRLVQNRSYILTSVRQKLSSKTGKRSRTEIRRFLDDYLTLNQDGQLREYCGLVEYYLLSKI</sequence>
<dbReference type="RefSeq" id="WP_077253504.1">
    <property type="nucleotide sequence ID" value="NZ_CP060421.1"/>
</dbReference>
<dbReference type="NCBIfam" id="TIGR02646">
    <property type="entry name" value="retron system putative HNH endonuclease"/>
    <property type="match status" value="1"/>
</dbReference>
<protein>
    <submittedName>
        <fullName evidence="2">TIGR02646 family protein</fullName>
    </submittedName>
</protein>
<name>A0A483M5C1_KLEPN</name>
<dbReference type="AlphaFoldDB" id="A0A483M5C1"/>
<reference evidence="2" key="2">
    <citation type="submission" date="2019-01" db="EMBL/GenBank/DDBJ databases">
        <authorList>
            <person name="Lista F."/>
            <person name="Anselmo A."/>
        </authorList>
    </citation>
    <scope>NUCLEOTIDE SEQUENCE</scope>
    <source>
        <strain evidence="2">3S</strain>
    </source>
</reference>
<evidence type="ECO:0000313" key="3">
    <source>
        <dbReference type="Proteomes" id="UP000234439"/>
    </source>
</evidence>
<organism evidence="2">
    <name type="scientific">Klebsiella pneumoniae</name>
    <dbReference type="NCBI Taxonomy" id="573"/>
    <lineage>
        <taxon>Bacteria</taxon>
        <taxon>Pseudomonadati</taxon>
        <taxon>Pseudomonadota</taxon>
        <taxon>Gammaproteobacteria</taxon>
        <taxon>Enterobacterales</taxon>
        <taxon>Enterobacteriaceae</taxon>
        <taxon>Klebsiella/Raoultella group</taxon>
        <taxon>Klebsiella</taxon>
        <taxon>Klebsiella pneumoniae complex</taxon>
    </lineage>
</organism>
<proteinExistence type="predicted"/>
<dbReference type="Gene3D" id="1.10.30.50">
    <property type="match status" value="1"/>
</dbReference>
<accession>A0A483M5C1</accession>
<evidence type="ECO:0000313" key="1">
    <source>
        <dbReference type="EMBL" id="PLE24107.1"/>
    </source>
</evidence>
<dbReference type="EMBL" id="SDCT01000052">
    <property type="protein sequence ID" value="TCX82196.1"/>
    <property type="molecule type" value="Genomic_DNA"/>
</dbReference>